<keyword evidence="2" id="KW-1185">Reference proteome</keyword>
<dbReference type="AlphaFoldDB" id="A0A3A4ASN7"/>
<dbReference type="EMBL" id="QZEY01000022">
    <property type="protein sequence ID" value="RJL22487.1"/>
    <property type="molecule type" value="Genomic_DNA"/>
</dbReference>
<sequence length="59" mass="6032">MPLIFTSPALSLVGEVIPEGPVIFQVTATELPTAAVTGASIVTFREAVGSAVPAEELHV</sequence>
<evidence type="ECO:0000313" key="2">
    <source>
        <dbReference type="Proteomes" id="UP000265768"/>
    </source>
</evidence>
<dbReference type="Proteomes" id="UP000265768">
    <property type="component" value="Unassembled WGS sequence"/>
</dbReference>
<organism evidence="1 2">
    <name type="scientific">Bailinhaonella thermotolerans</name>
    <dbReference type="NCBI Taxonomy" id="1070861"/>
    <lineage>
        <taxon>Bacteria</taxon>
        <taxon>Bacillati</taxon>
        <taxon>Actinomycetota</taxon>
        <taxon>Actinomycetes</taxon>
        <taxon>Streptosporangiales</taxon>
        <taxon>Streptosporangiaceae</taxon>
        <taxon>Bailinhaonella</taxon>
    </lineage>
</organism>
<name>A0A3A4ASN7_9ACTN</name>
<gene>
    <name evidence="1" type="ORF">D5H75_35245</name>
</gene>
<comment type="caution">
    <text evidence="1">The sequence shown here is derived from an EMBL/GenBank/DDBJ whole genome shotgun (WGS) entry which is preliminary data.</text>
</comment>
<evidence type="ECO:0000313" key="1">
    <source>
        <dbReference type="EMBL" id="RJL22487.1"/>
    </source>
</evidence>
<accession>A0A3A4ASN7</accession>
<protein>
    <submittedName>
        <fullName evidence="1">Uncharacterized protein</fullName>
    </submittedName>
</protein>
<reference evidence="1 2" key="1">
    <citation type="submission" date="2018-09" db="EMBL/GenBank/DDBJ databases">
        <title>YIM 75507 draft genome.</title>
        <authorList>
            <person name="Tang S."/>
            <person name="Feng Y."/>
        </authorList>
    </citation>
    <scope>NUCLEOTIDE SEQUENCE [LARGE SCALE GENOMIC DNA]</scope>
    <source>
        <strain evidence="1 2">YIM 75507</strain>
    </source>
</reference>
<proteinExistence type="predicted"/>